<accession>D8LE44</accession>
<dbReference type="EMBL" id="FN647931">
    <property type="protein sequence ID" value="CBN78561.1"/>
    <property type="molecule type" value="Genomic_DNA"/>
</dbReference>
<name>D8LE44_ECTSI</name>
<dbReference type="OrthoDB" id="10488010at2759"/>
<sequence>MAVGSTVYELSGDGALGSRSLEAVEMSSSDDCSITGVPSTAECYTGDTAMTLDGDVSMTLTICLCYYMDGSKTIFRSQVFAEVVGASTVSVPDDEIEICLEAGFIMQLTTATVEDEDYYYNFDLVVPGRDSSSDLSVSAAPDEDAQAFIFATAAPVLPLPVETPAPSPTEKGLASPAPTSVGVDGGDGGAVVTTVPPTAVATSTGEGEGNNMEGQECMIPEEAPCTSTAATIAHTNQGVGSYYDPTCAAAAATASEEGELPEGCDPSSADSCRFCLFNTPRWQDKNPGEDLPDLVDCPCCVVDVYKEDTAISEDGVRSVAVVLRGRKKIKVR</sequence>
<proteinExistence type="predicted"/>
<gene>
    <name evidence="2" type="ORF">Esi_0129_0070</name>
</gene>
<dbReference type="InParanoid" id="D8LE44"/>
<keyword evidence="3" id="KW-1185">Reference proteome</keyword>
<protein>
    <submittedName>
        <fullName evidence="2">Uncharacterized protein</fullName>
    </submittedName>
</protein>
<evidence type="ECO:0000256" key="1">
    <source>
        <dbReference type="SAM" id="MobiDB-lite"/>
    </source>
</evidence>
<dbReference type="Proteomes" id="UP000002630">
    <property type="component" value="Linkage Group LG03"/>
</dbReference>
<evidence type="ECO:0000313" key="2">
    <source>
        <dbReference type="EMBL" id="CBN78561.1"/>
    </source>
</evidence>
<dbReference type="EMBL" id="FN649728">
    <property type="protein sequence ID" value="CBN78561.1"/>
    <property type="molecule type" value="Genomic_DNA"/>
</dbReference>
<reference evidence="2 3" key="1">
    <citation type="journal article" date="2010" name="Nature">
        <title>The Ectocarpus genome and the independent evolution of multicellularity in brown algae.</title>
        <authorList>
            <person name="Cock J.M."/>
            <person name="Sterck L."/>
            <person name="Rouze P."/>
            <person name="Scornet D."/>
            <person name="Allen A.E."/>
            <person name="Amoutzias G."/>
            <person name="Anthouard V."/>
            <person name="Artiguenave F."/>
            <person name="Aury J.M."/>
            <person name="Badger J.H."/>
            <person name="Beszteri B."/>
            <person name="Billiau K."/>
            <person name="Bonnet E."/>
            <person name="Bothwell J.H."/>
            <person name="Bowler C."/>
            <person name="Boyen C."/>
            <person name="Brownlee C."/>
            <person name="Carrano C.J."/>
            <person name="Charrier B."/>
            <person name="Cho G.Y."/>
            <person name="Coelho S.M."/>
            <person name="Collen J."/>
            <person name="Corre E."/>
            <person name="Da Silva C."/>
            <person name="Delage L."/>
            <person name="Delaroque N."/>
            <person name="Dittami S.M."/>
            <person name="Doulbeau S."/>
            <person name="Elias M."/>
            <person name="Farnham G."/>
            <person name="Gachon C.M."/>
            <person name="Gschloessl B."/>
            <person name="Heesch S."/>
            <person name="Jabbari K."/>
            <person name="Jubin C."/>
            <person name="Kawai H."/>
            <person name="Kimura K."/>
            <person name="Kloareg B."/>
            <person name="Kupper F.C."/>
            <person name="Lang D."/>
            <person name="Le Bail A."/>
            <person name="Leblanc C."/>
            <person name="Lerouge P."/>
            <person name="Lohr M."/>
            <person name="Lopez P.J."/>
            <person name="Martens C."/>
            <person name="Maumus F."/>
            <person name="Michel G."/>
            <person name="Miranda-Saavedra D."/>
            <person name="Morales J."/>
            <person name="Moreau H."/>
            <person name="Motomura T."/>
            <person name="Nagasato C."/>
            <person name="Napoli C.A."/>
            <person name="Nelson D.R."/>
            <person name="Nyvall-Collen P."/>
            <person name="Peters A.F."/>
            <person name="Pommier C."/>
            <person name="Potin P."/>
            <person name="Poulain J."/>
            <person name="Quesneville H."/>
            <person name="Read B."/>
            <person name="Rensing S.A."/>
            <person name="Ritter A."/>
            <person name="Rousvoal S."/>
            <person name="Samanta M."/>
            <person name="Samson G."/>
            <person name="Schroeder D.C."/>
            <person name="Segurens B."/>
            <person name="Strittmatter M."/>
            <person name="Tonon T."/>
            <person name="Tregear J.W."/>
            <person name="Valentin K."/>
            <person name="von Dassow P."/>
            <person name="Yamagishi T."/>
            <person name="Van de Peer Y."/>
            <person name="Wincker P."/>
        </authorList>
    </citation>
    <scope>NUCLEOTIDE SEQUENCE [LARGE SCALE GENOMIC DNA]</scope>
    <source>
        <strain evidence="3">Ec32 / CCAP1310/4</strain>
    </source>
</reference>
<feature type="region of interest" description="Disordered" evidence="1">
    <location>
        <begin position="161"/>
        <end position="180"/>
    </location>
</feature>
<evidence type="ECO:0000313" key="3">
    <source>
        <dbReference type="Proteomes" id="UP000002630"/>
    </source>
</evidence>
<dbReference type="AlphaFoldDB" id="D8LE44"/>
<organism evidence="2 3">
    <name type="scientific">Ectocarpus siliculosus</name>
    <name type="common">Brown alga</name>
    <name type="synonym">Conferva siliculosa</name>
    <dbReference type="NCBI Taxonomy" id="2880"/>
    <lineage>
        <taxon>Eukaryota</taxon>
        <taxon>Sar</taxon>
        <taxon>Stramenopiles</taxon>
        <taxon>Ochrophyta</taxon>
        <taxon>PX clade</taxon>
        <taxon>Phaeophyceae</taxon>
        <taxon>Ectocarpales</taxon>
        <taxon>Ectocarpaceae</taxon>
        <taxon>Ectocarpus</taxon>
    </lineage>
</organism>